<keyword evidence="1" id="KW-0812">Transmembrane</keyword>
<accession>A0A1G2PG95</accession>
<dbReference type="EMBL" id="MHSQ01000027">
    <property type="protein sequence ID" value="OHA46789.1"/>
    <property type="molecule type" value="Genomic_DNA"/>
</dbReference>
<name>A0A1G2PG95_9BACT</name>
<feature type="transmembrane region" description="Helical" evidence="1">
    <location>
        <begin position="21"/>
        <end position="45"/>
    </location>
</feature>
<feature type="transmembrane region" description="Helical" evidence="1">
    <location>
        <begin position="57"/>
        <end position="77"/>
    </location>
</feature>
<gene>
    <name evidence="2" type="ORF">A2541_01245</name>
</gene>
<feature type="transmembrane region" description="Helical" evidence="1">
    <location>
        <begin position="116"/>
        <end position="136"/>
    </location>
</feature>
<dbReference type="STRING" id="1802338.A2541_01245"/>
<feature type="transmembrane region" description="Helical" evidence="1">
    <location>
        <begin position="187"/>
        <end position="212"/>
    </location>
</feature>
<dbReference type="Proteomes" id="UP000176965">
    <property type="component" value="Unassembled WGS sequence"/>
</dbReference>
<protein>
    <recommendedName>
        <fullName evidence="4">ABC transporter permease</fullName>
    </recommendedName>
</protein>
<dbReference type="PANTHER" id="PTHR36832:SF1">
    <property type="entry name" value="SLR1174 PROTEIN"/>
    <property type="match status" value="1"/>
</dbReference>
<reference evidence="2 3" key="1">
    <citation type="journal article" date="2016" name="Nat. Commun.">
        <title>Thousands of microbial genomes shed light on interconnected biogeochemical processes in an aquifer system.</title>
        <authorList>
            <person name="Anantharaman K."/>
            <person name="Brown C.T."/>
            <person name="Hug L.A."/>
            <person name="Sharon I."/>
            <person name="Castelle C.J."/>
            <person name="Probst A.J."/>
            <person name="Thomas B.C."/>
            <person name="Singh A."/>
            <person name="Wilkins M.J."/>
            <person name="Karaoz U."/>
            <person name="Brodie E.L."/>
            <person name="Williams K.H."/>
            <person name="Hubbard S.S."/>
            <person name="Banfield J.F."/>
        </authorList>
    </citation>
    <scope>NUCLEOTIDE SEQUENCE [LARGE SCALE GENOMIC DNA]</scope>
</reference>
<organism evidence="2 3">
    <name type="scientific">Candidatus Taylorbacteria bacterium RIFOXYD2_FULL_36_9</name>
    <dbReference type="NCBI Taxonomy" id="1802338"/>
    <lineage>
        <taxon>Bacteria</taxon>
        <taxon>Candidatus Tayloriibacteriota</taxon>
    </lineage>
</organism>
<dbReference type="PANTHER" id="PTHR36832">
    <property type="entry name" value="SLR1174 PROTEIN-RELATED"/>
    <property type="match status" value="1"/>
</dbReference>
<evidence type="ECO:0000256" key="1">
    <source>
        <dbReference type="SAM" id="Phobius"/>
    </source>
</evidence>
<feature type="transmembrane region" description="Helical" evidence="1">
    <location>
        <begin position="142"/>
        <end position="175"/>
    </location>
</feature>
<evidence type="ECO:0008006" key="4">
    <source>
        <dbReference type="Google" id="ProtNLM"/>
    </source>
</evidence>
<keyword evidence="1" id="KW-0472">Membrane</keyword>
<evidence type="ECO:0000313" key="2">
    <source>
        <dbReference type="EMBL" id="OHA46789.1"/>
    </source>
</evidence>
<proteinExistence type="predicted"/>
<keyword evidence="1" id="KW-1133">Transmembrane helix</keyword>
<feature type="transmembrane region" description="Helical" evidence="1">
    <location>
        <begin position="232"/>
        <end position="254"/>
    </location>
</feature>
<dbReference type="AlphaFoldDB" id="A0A1G2PG95"/>
<evidence type="ECO:0000313" key="3">
    <source>
        <dbReference type="Proteomes" id="UP000176965"/>
    </source>
</evidence>
<comment type="caution">
    <text evidence="2">The sequence shown here is derived from an EMBL/GenBank/DDBJ whole genome shotgun (WGS) entry which is preliminary data.</text>
</comment>
<sequence>MKEIRFANKVIRILVKDRMHYPGRLFVDTVSLIARCGILLILYYYVFKLNGGLVNGVTYNIVAWSMFFYFAFSTLRLRDISRSIMRDVQSGNIEVFLNKPIAYLSYKTWWQIGSGIYSFLLVAILGSIGLFFIIGIPQTMTIGIFLPTLFLVFLGASILTLLVYTLVGVLSFWIEDIDPVFWIVDKAVMILGGSYLPIALFPAFLYKIALYSPFGASQFITHTVNESWKSDWFLLIGIQLFWIIVSGITLYFLYSKAKNKLSVNGG</sequence>